<sequence length="135" mass="14323">MGAKRISLSDGFEDLLGTLRGATGDYPSETEMSVVSGEGAGVADLYKKALRTSGGEIFKQIKLLDERLQEAEQKMRQSIAEQKNTESQAADTLRRLLADLEGVRGDVVGEAPVPAKSANKSPAPKNTDFGKPGSA</sequence>
<feature type="region of interest" description="Disordered" evidence="2">
    <location>
        <begin position="108"/>
        <end position="135"/>
    </location>
</feature>
<reference evidence="3 4" key="1">
    <citation type="journal article" date="2019" name="Int. J. Syst. Evol. Microbiol.">
        <title>The Global Catalogue of Microorganisms (GCM) 10K type strain sequencing project: providing services to taxonomists for standard genome sequencing and annotation.</title>
        <authorList>
            <consortium name="The Broad Institute Genomics Platform"/>
            <consortium name="The Broad Institute Genome Sequencing Center for Infectious Disease"/>
            <person name="Wu L."/>
            <person name="Ma J."/>
        </authorList>
    </citation>
    <scope>NUCLEOTIDE SEQUENCE [LARGE SCALE GENOMIC DNA]</scope>
    <source>
        <strain evidence="3 4">JCM 14736</strain>
    </source>
</reference>
<feature type="coiled-coil region" evidence="1">
    <location>
        <begin position="61"/>
        <end position="88"/>
    </location>
</feature>
<evidence type="ECO:0000256" key="2">
    <source>
        <dbReference type="SAM" id="MobiDB-lite"/>
    </source>
</evidence>
<evidence type="ECO:0000313" key="4">
    <source>
        <dbReference type="Proteomes" id="UP001500851"/>
    </source>
</evidence>
<evidence type="ECO:0000313" key="3">
    <source>
        <dbReference type="EMBL" id="GAA1776262.1"/>
    </source>
</evidence>
<protein>
    <submittedName>
        <fullName evidence="3">Uncharacterized protein</fullName>
    </submittedName>
</protein>
<evidence type="ECO:0000256" key="1">
    <source>
        <dbReference type="SAM" id="Coils"/>
    </source>
</evidence>
<keyword evidence="4" id="KW-1185">Reference proteome</keyword>
<name>A0ABN2L6F2_9MICO</name>
<dbReference type="RefSeq" id="WP_344027874.1">
    <property type="nucleotide sequence ID" value="NZ_BAAAOB010000001.1"/>
</dbReference>
<dbReference type="Proteomes" id="UP001500851">
    <property type="component" value="Unassembled WGS sequence"/>
</dbReference>
<comment type="caution">
    <text evidence="3">The sequence shown here is derived from an EMBL/GenBank/DDBJ whole genome shotgun (WGS) entry which is preliminary data.</text>
</comment>
<proteinExistence type="predicted"/>
<keyword evidence="1" id="KW-0175">Coiled coil</keyword>
<organism evidence="3 4">
    <name type="scientific">Leucobacter iarius</name>
    <dbReference type="NCBI Taxonomy" id="333963"/>
    <lineage>
        <taxon>Bacteria</taxon>
        <taxon>Bacillati</taxon>
        <taxon>Actinomycetota</taxon>
        <taxon>Actinomycetes</taxon>
        <taxon>Micrococcales</taxon>
        <taxon>Microbacteriaceae</taxon>
        <taxon>Leucobacter</taxon>
    </lineage>
</organism>
<gene>
    <name evidence="3" type="ORF">GCM10009768_00920</name>
</gene>
<dbReference type="EMBL" id="BAAAOB010000001">
    <property type="protein sequence ID" value="GAA1776262.1"/>
    <property type="molecule type" value="Genomic_DNA"/>
</dbReference>
<accession>A0ABN2L6F2</accession>